<dbReference type="AlphaFoldDB" id="A0A511FGT1"/>
<dbReference type="Proteomes" id="UP000564629">
    <property type="component" value="Unassembled WGS sequence"/>
</dbReference>
<comment type="caution">
    <text evidence="1">The sequence shown here is derived from an EMBL/GenBank/DDBJ whole genome shotgun (WGS) entry which is preliminary data.</text>
</comment>
<keyword evidence="3" id="KW-1185">Reference proteome</keyword>
<dbReference type="Proteomes" id="UP000321723">
    <property type="component" value="Unassembled WGS sequence"/>
</dbReference>
<proteinExistence type="predicted"/>
<evidence type="ECO:0000313" key="4">
    <source>
        <dbReference type="Proteomes" id="UP000564629"/>
    </source>
</evidence>
<gene>
    <name evidence="1" type="ORF">CHO01_35390</name>
    <name evidence="2" type="ORF">HNR08_000107</name>
</gene>
<dbReference type="EMBL" id="JACHDN010000001">
    <property type="protein sequence ID" value="MBB5471371.1"/>
    <property type="molecule type" value="Genomic_DNA"/>
</dbReference>
<reference evidence="2 4" key="2">
    <citation type="submission" date="2020-08" db="EMBL/GenBank/DDBJ databases">
        <title>Sequencing the genomes of 1000 actinobacteria strains.</title>
        <authorList>
            <person name="Klenk H.-P."/>
        </authorList>
    </citation>
    <scope>NUCLEOTIDE SEQUENCE [LARGE SCALE GENOMIC DNA]</scope>
    <source>
        <strain evidence="2 4">DSM 9581</strain>
    </source>
</reference>
<evidence type="ECO:0000313" key="3">
    <source>
        <dbReference type="Proteomes" id="UP000321723"/>
    </source>
</evidence>
<dbReference type="RefSeq" id="WP_146840407.1">
    <property type="nucleotide sequence ID" value="NZ_BJVQ01000079.1"/>
</dbReference>
<dbReference type="OrthoDB" id="1818930at2"/>
<organism evidence="1 3">
    <name type="scientific">Cellulomonas hominis</name>
    <dbReference type="NCBI Taxonomy" id="156981"/>
    <lineage>
        <taxon>Bacteria</taxon>
        <taxon>Bacillati</taxon>
        <taxon>Actinomycetota</taxon>
        <taxon>Actinomycetes</taxon>
        <taxon>Micrococcales</taxon>
        <taxon>Cellulomonadaceae</taxon>
        <taxon>Cellulomonas</taxon>
    </lineage>
</organism>
<sequence>MTYPPGTQFFPEPDEPVDPALAALLRQVAEQRAQDPLIGARVAAQEVARRLMAALGDRRGVHAESLLCTAGALAGYACQSAVRDLAVLQGVPAGQVFVTVQDAAGRSYLFGDRLNGPLLEDGLSVWSVVAGAAGTLGRADEVPDVVEIVRTVSATLGRPEWGRSLLPAGSALQAPPAELLAAMWPMTSGVVRALTADPALWHVAYAAAAAALLEWVVGHGTLSVRDGVTITMESAIAMSKVVLPAG</sequence>
<evidence type="ECO:0000313" key="2">
    <source>
        <dbReference type="EMBL" id="MBB5471371.1"/>
    </source>
</evidence>
<reference evidence="1 3" key="1">
    <citation type="submission" date="2019-07" db="EMBL/GenBank/DDBJ databases">
        <title>Whole genome shotgun sequence of Cellulomonas hominis NBRC 16055.</title>
        <authorList>
            <person name="Hosoyama A."/>
            <person name="Uohara A."/>
            <person name="Ohji S."/>
            <person name="Ichikawa N."/>
        </authorList>
    </citation>
    <scope>NUCLEOTIDE SEQUENCE [LARGE SCALE GENOMIC DNA]</scope>
    <source>
        <strain evidence="1 3">NBRC 16055</strain>
    </source>
</reference>
<protein>
    <submittedName>
        <fullName evidence="1">Uncharacterized protein</fullName>
    </submittedName>
</protein>
<evidence type="ECO:0000313" key="1">
    <source>
        <dbReference type="EMBL" id="GEL48423.1"/>
    </source>
</evidence>
<dbReference type="EMBL" id="BJVQ01000079">
    <property type="protein sequence ID" value="GEL48423.1"/>
    <property type="molecule type" value="Genomic_DNA"/>
</dbReference>
<name>A0A511FGT1_9CELL</name>
<accession>A0A511FGT1</accession>